<evidence type="ECO:0000313" key="1">
    <source>
        <dbReference type="EMBL" id="KKM74420.1"/>
    </source>
</evidence>
<gene>
    <name evidence="1" type="ORF">LCGC14_1400510</name>
</gene>
<protein>
    <submittedName>
        <fullName evidence="1">Uncharacterized protein</fullName>
    </submittedName>
</protein>
<comment type="caution">
    <text evidence="1">The sequence shown here is derived from an EMBL/GenBank/DDBJ whole genome shotgun (WGS) entry which is preliminary data.</text>
</comment>
<organism evidence="1">
    <name type="scientific">marine sediment metagenome</name>
    <dbReference type="NCBI Taxonomy" id="412755"/>
    <lineage>
        <taxon>unclassified sequences</taxon>
        <taxon>metagenomes</taxon>
        <taxon>ecological metagenomes</taxon>
    </lineage>
</organism>
<name>A0A0F9MCT3_9ZZZZ</name>
<dbReference type="EMBL" id="LAZR01009144">
    <property type="protein sequence ID" value="KKM74420.1"/>
    <property type="molecule type" value="Genomic_DNA"/>
</dbReference>
<accession>A0A0F9MCT3</accession>
<dbReference type="AlphaFoldDB" id="A0A0F9MCT3"/>
<reference evidence="1" key="1">
    <citation type="journal article" date="2015" name="Nature">
        <title>Complex archaea that bridge the gap between prokaryotes and eukaryotes.</title>
        <authorList>
            <person name="Spang A."/>
            <person name="Saw J.H."/>
            <person name="Jorgensen S.L."/>
            <person name="Zaremba-Niedzwiedzka K."/>
            <person name="Martijn J."/>
            <person name="Lind A.E."/>
            <person name="van Eijk R."/>
            <person name="Schleper C."/>
            <person name="Guy L."/>
            <person name="Ettema T.J."/>
        </authorList>
    </citation>
    <scope>NUCLEOTIDE SEQUENCE</scope>
</reference>
<sequence>MAELNKPFWVKKRGYYDDASDLDTVPTNCDTANLTISVTANDSTTRGGGSFDSDGLITLHLTDSAAAAADGVGVHVAIYGRAKNTNAGIEPSNIPI</sequence>
<proteinExistence type="predicted"/>